<evidence type="ECO:0000313" key="4">
    <source>
        <dbReference type="EMBL" id="MFD2757109.1"/>
    </source>
</evidence>
<keyword evidence="2" id="KW-1133">Transmembrane helix</keyword>
<keyword evidence="1" id="KW-1188">Viral release from host cell</keyword>
<accession>A0ABW5UUM8</accession>
<dbReference type="PANTHER" id="PTHR37813">
    <property type="entry name" value="FELS-2 PROPHAGE PROTEIN"/>
    <property type="match status" value="1"/>
</dbReference>
<keyword evidence="2" id="KW-0812">Transmembrane</keyword>
<comment type="caution">
    <text evidence="4">The sequence shown here is derived from an EMBL/GenBank/DDBJ whole genome shotgun (WGS) entry which is preliminary data.</text>
</comment>
<dbReference type="Proteomes" id="UP001597492">
    <property type="component" value="Unassembled WGS sequence"/>
</dbReference>
<reference evidence="5" key="1">
    <citation type="journal article" date="2019" name="Int. J. Syst. Evol. Microbiol.">
        <title>The Global Catalogue of Microorganisms (GCM) 10K type strain sequencing project: providing services to taxonomists for standard genome sequencing and annotation.</title>
        <authorList>
            <consortium name="The Broad Institute Genomics Platform"/>
            <consortium name="The Broad Institute Genome Sequencing Center for Infectious Disease"/>
            <person name="Wu L."/>
            <person name="Ma J."/>
        </authorList>
    </citation>
    <scope>NUCLEOTIDE SEQUENCE [LARGE SCALE GENOMIC DNA]</scope>
    <source>
        <strain evidence="5">TISTR 1514</strain>
    </source>
</reference>
<name>A0ABW5UUM8_9MICO</name>
<dbReference type="NCBIfam" id="TIGR01760">
    <property type="entry name" value="tape_meas_TP901"/>
    <property type="match status" value="1"/>
</dbReference>
<feature type="transmembrane region" description="Helical" evidence="2">
    <location>
        <begin position="402"/>
        <end position="424"/>
    </location>
</feature>
<organism evidence="4 5">
    <name type="scientific">Gulosibacter faecalis</name>
    <dbReference type="NCBI Taxonomy" id="272240"/>
    <lineage>
        <taxon>Bacteria</taxon>
        <taxon>Bacillati</taxon>
        <taxon>Actinomycetota</taxon>
        <taxon>Actinomycetes</taxon>
        <taxon>Micrococcales</taxon>
        <taxon>Microbacteriaceae</taxon>
        <taxon>Gulosibacter</taxon>
    </lineage>
</organism>
<dbReference type="PANTHER" id="PTHR37813:SF1">
    <property type="entry name" value="FELS-2 PROPHAGE PROTEIN"/>
    <property type="match status" value="1"/>
</dbReference>
<keyword evidence="2" id="KW-0472">Membrane</keyword>
<feature type="domain" description="Phage tail tape measure protein" evidence="3">
    <location>
        <begin position="103"/>
        <end position="292"/>
    </location>
</feature>
<evidence type="ECO:0000313" key="5">
    <source>
        <dbReference type="Proteomes" id="UP001597492"/>
    </source>
</evidence>
<gene>
    <name evidence="4" type="ORF">ACFSW7_01805</name>
</gene>
<evidence type="ECO:0000256" key="1">
    <source>
        <dbReference type="ARBA" id="ARBA00022612"/>
    </source>
</evidence>
<sequence>MAEKTVKVTLRADVANYIRGMQSAGQATDELTRGGDNVEKWGDRWSGAAEKIGSQMLFAGAAITAGLGFGVKAAMDWESAWTGVLKTVDGTPAQLSAVEEGLRELTSVLPASHTEIAAVAEAAGQLGIATPNVVEFTRTMIDLGETTNLSAEEAATALARFMNIMGTSQDDVDRLGSALVGLGNNFATTEAEILEMAMRLAGAGTQIGMTEGDVLGLATALSSVGIEAEAGGSAMSKVMIDIAASVDKGGERLEQFAKVAGMSADDFAQKWRTEPGAALQAFVQGLADAESQGTTTLSILEELGITEVRMRDALLRASSAAGTFGDAMAMGNEEFEKNLALQQEAELRYGTTESKLGILRNRLTEAAITLGATLLPALEAVMSAVGDFADGLSGMDGPMAAIVAWGGVVAAALLLAGGAFLTLVPKIVATNVALQTLGINTGKATGALKNMFSLKGSIAITAFWAALELINLGLETARASADEAATSIRNAANATDVLEAAMSRTVSVGEFFGWRNDAEDAANLLADLTDRIQATQGAWYEVGQQGRDDIAMFQELGQVLADMDPSEAVAAFQELAASLPDEQIVQLLDLMPDYRDSLNDQAAGLGIVDGALDTYEEKLALAKWALEGGADASGELTGELDEQAVSAEQAAAAIDALADAIRSYDDLLAGMMNAEIGYYQAVDEATAALEKNGQTLDVTTEAGRENMSALLDLASQTNEWGASIIEAGGSVEEAGAAVEAGRQKFIEMAVAMGMAAPEAEALADELFGIPENVQSEVDVVTANAATELQGIIDQIGELNGPGIPPIVIDAITDTAKGKLEELGIKVVELDDGTWQVEFSADPTEAQSQLEALQAEIDGSSGTTTVNADDTPARTTVDGWLAATEATVAVSTADADAAEARGEVLAWKLEADGTWSVSHMDAEKAAADAKVVTWERDANGTYTISHMGAEAQSAYNNLHGFESSANSSWSTVNVSANTSAAEARIAALRHMAVTVAVNAVVSRLNADGGMYAYANGGLRSYANGGYGSFANPYRTLPSGIYPGGKPIYKFAEPETGWEVFVSGKRGRELQNLGYLYEAESRLLRQIGRTRAFAGGGGTDYQQARWADNRPMVVRMPVATSRSAAPITVAGPLVAVDQLVVDSDERVQQVSQDLWMRADRAARAQGKVNLGGAVE</sequence>
<evidence type="ECO:0000259" key="3">
    <source>
        <dbReference type="Pfam" id="PF10145"/>
    </source>
</evidence>
<dbReference type="EMBL" id="JBHUNE010000001">
    <property type="protein sequence ID" value="MFD2757109.1"/>
    <property type="molecule type" value="Genomic_DNA"/>
</dbReference>
<dbReference type="InterPro" id="IPR010090">
    <property type="entry name" value="Phage_tape_meas"/>
</dbReference>
<protein>
    <submittedName>
        <fullName evidence="4">Phage tail tape measure protein</fullName>
    </submittedName>
</protein>
<proteinExistence type="predicted"/>
<dbReference type="RefSeq" id="WP_019618442.1">
    <property type="nucleotide sequence ID" value="NZ_JBHUNE010000001.1"/>
</dbReference>
<evidence type="ECO:0000256" key="2">
    <source>
        <dbReference type="SAM" id="Phobius"/>
    </source>
</evidence>
<dbReference type="Pfam" id="PF10145">
    <property type="entry name" value="PhageMin_Tail"/>
    <property type="match status" value="1"/>
</dbReference>
<keyword evidence="5" id="KW-1185">Reference proteome</keyword>